<gene>
    <name evidence="4" type="ORF">J4H85_05755</name>
</gene>
<organism evidence="4 5">
    <name type="scientific">Leucobacter tardus</name>
    <dbReference type="NCBI Taxonomy" id="501483"/>
    <lineage>
        <taxon>Bacteria</taxon>
        <taxon>Bacillati</taxon>
        <taxon>Actinomycetota</taxon>
        <taxon>Actinomycetes</taxon>
        <taxon>Micrococcales</taxon>
        <taxon>Microbacteriaceae</taxon>
        <taxon>Leucobacter</taxon>
    </lineage>
</organism>
<dbReference type="PANTHER" id="PTHR10357">
    <property type="entry name" value="ALPHA-AMYLASE FAMILY MEMBER"/>
    <property type="match status" value="1"/>
</dbReference>
<evidence type="ECO:0000313" key="5">
    <source>
        <dbReference type="Proteomes" id="UP000668403"/>
    </source>
</evidence>
<comment type="caution">
    <text evidence="4">The sequence shown here is derived from an EMBL/GenBank/DDBJ whole genome shotgun (WGS) entry which is preliminary data.</text>
</comment>
<comment type="similarity">
    <text evidence="1">Belongs to the glycosyl hydrolase 13 family.</text>
</comment>
<evidence type="ECO:0000313" key="4">
    <source>
        <dbReference type="EMBL" id="MBO2989499.1"/>
    </source>
</evidence>
<keyword evidence="5" id="KW-1185">Reference proteome</keyword>
<dbReference type="PANTHER" id="PTHR10357:SF179">
    <property type="entry name" value="NEUTRAL AND BASIC AMINO ACID TRANSPORT PROTEIN RBAT"/>
    <property type="match status" value="1"/>
</dbReference>
<dbReference type="SUPFAM" id="SSF51445">
    <property type="entry name" value="(Trans)glycosidases"/>
    <property type="match status" value="1"/>
</dbReference>
<feature type="region of interest" description="Disordered" evidence="2">
    <location>
        <begin position="125"/>
        <end position="157"/>
    </location>
</feature>
<dbReference type="EMBL" id="JAGFBF010000004">
    <property type="protein sequence ID" value="MBO2989499.1"/>
    <property type="molecule type" value="Genomic_DNA"/>
</dbReference>
<evidence type="ECO:0000256" key="1">
    <source>
        <dbReference type="ARBA" id="ARBA00008061"/>
    </source>
</evidence>
<feature type="compositionally biased region" description="Basic and acidic residues" evidence="2">
    <location>
        <begin position="133"/>
        <end position="153"/>
    </location>
</feature>
<dbReference type="InterPro" id="IPR045857">
    <property type="entry name" value="O16G_dom_2"/>
</dbReference>
<dbReference type="RefSeq" id="WP_208237789.1">
    <property type="nucleotide sequence ID" value="NZ_BAAAQU010000001.1"/>
</dbReference>
<dbReference type="Gene3D" id="3.20.20.80">
    <property type="entry name" value="Glycosidases"/>
    <property type="match status" value="2"/>
</dbReference>
<dbReference type="InterPro" id="IPR017853">
    <property type="entry name" value="GH"/>
</dbReference>
<dbReference type="GO" id="GO:0009313">
    <property type="term" value="P:oligosaccharide catabolic process"/>
    <property type="evidence" value="ECO:0007669"/>
    <property type="project" value="TreeGrafter"/>
</dbReference>
<feature type="domain" description="Glycosyl hydrolase family 13 catalytic" evidence="3">
    <location>
        <begin position="18"/>
        <end position="376"/>
    </location>
</feature>
<dbReference type="SMART" id="SM00642">
    <property type="entry name" value="Aamy"/>
    <property type="match status" value="1"/>
</dbReference>
<dbReference type="Pfam" id="PF00128">
    <property type="entry name" value="Alpha-amylase"/>
    <property type="match status" value="2"/>
</dbReference>
<proteinExistence type="inferred from homology"/>
<sequence length="504" mass="55435">MSDRSTPAKPWLGCIVYHLLPYAFADADRNGIGDLRGISSRVPYLRTLGIDAVRFGPIFPSARTDDGYDVVDPRDVDLRLGTLGDFDDLVGRLHGAGLRAILTLVPDRTSQWHPWFREAVAAGPGSGARGRYRFRDGRGARGEHPPDSERSAEGDPVWAPVGDGQWFRHRGSAEHPELDWDDDDVRADFSRTLRFWSDRGADGFCVEADESFWARRDLHDITRCWRRELDAGVAPGTVIGAIRAQSGPRTPVPPPEGCAQLVACDLAAMPFSADTFRRAIGEHLALAAASDATPSWSLSHDAVERHPTRYAADDDAQGLRRARAATLLMLALPGSACLFQGEELGLHEVTDVGNDERQDPWFFRGRESIPGRDGHRVPLPWIPEGPSFGFGGPTDLPPPPWFADVSVRCQEGDPGSTLALYRRALALRRALQHTPELAWIDTGHPELIGIDRLGGWTAVANFSTRAIELPRQMRGRLVLSSATRPLRSDASLIRGETTVWLHNG</sequence>
<dbReference type="AlphaFoldDB" id="A0A939QKR0"/>
<name>A0A939QKR0_9MICO</name>
<evidence type="ECO:0000259" key="3">
    <source>
        <dbReference type="SMART" id="SM00642"/>
    </source>
</evidence>
<protein>
    <submittedName>
        <fullName evidence="4">Alpha-amylase</fullName>
    </submittedName>
</protein>
<dbReference type="InterPro" id="IPR006047">
    <property type="entry name" value="GH13_cat_dom"/>
</dbReference>
<dbReference type="Gene3D" id="3.90.400.10">
    <property type="entry name" value="Oligo-1,6-glucosidase, Domain 2"/>
    <property type="match status" value="1"/>
</dbReference>
<reference evidence="4" key="1">
    <citation type="submission" date="2021-03" db="EMBL/GenBank/DDBJ databases">
        <title>Leucobacter chromiisoli sp. nov., isolated from chromium-containing soil of chemical plant.</title>
        <authorList>
            <person name="Xu Z."/>
        </authorList>
    </citation>
    <scope>NUCLEOTIDE SEQUENCE</scope>
    <source>
        <strain evidence="4">K 70/01</strain>
    </source>
</reference>
<evidence type="ECO:0000256" key="2">
    <source>
        <dbReference type="SAM" id="MobiDB-lite"/>
    </source>
</evidence>
<dbReference type="Proteomes" id="UP000668403">
    <property type="component" value="Unassembled WGS sequence"/>
</dbReference>
<accession>A0A939QKR0</accession>
<dbReference type="GO" id="GO:0004556">
    <property type="term" value="F:alpha-amylase activity"/>
    <property type="evidence" value="ECO:0007669"/>
    <property type="project" value="TreeGrafter"/>
</dbReference>